<protein>
    <submittedName>
        <fullName evidence="2">Uncharacterized protein</fullName>
    </submittedName>
</protein>
<evidence type="ECO:0000313" key="2">
    <source>
        <dbReference type="EMBL" id="CAK8686805.1"/>
    </source>
</evidence>
<sequence>MDIKNKSSTKKKHKNNSKKKSTPVRRKDKATKTNNAASGPADESLSAENILKQLNFPQISSSSQSQTGVEQVLSTSEDTTTSLHTVQHPTSSTFMPTTAGIFSVKAQFVILGEKSVQKKKFGKVFPKKNF</sequence>
<name>A0ABP0G9N8_CLALP</name>
<organism evidence="2 3">
    <name type="scientific">Clavelina lepadiformis</name>
    <name type="common">Light-bulb sea squirt</name>
    <name type="synonym">Ascidia lepadiformis</name>
    <dbReference type="NCBI Taxonomy" id="159417"/>
    <lineage>
        <taxon>Eukaryota</taxon>
        <taxon>Metazoa</taxon>
        <taxon>Chordata</taxon>
        <taxon>Tunicata</taxon>
        <taxon>Ascidiacea</taxon>
        <taxon>Aplousobranchia</taxon>
        <taxon>Clavelinidae</taxon>
        <taxon>Clavelina</taxon>
    </lineage>
</organism>
<proteinExistence type="predicted"/>
<dbReference type="EMBL" id="CAWYQH010000103">
    <property type="protein sequence ID" value="CAK8686805.1"/>
    <property type="molecule type" value="Genomic_DNA"/>
</dbReference>
<keyword evidence="3" id="KW-1185">Reference proteome</keyword>
<dbReference type="Proteomes" id="UP001642483">
    <property type="component" value="Unassembled WGS sequence"/>
</dbReference>
<evidence type="ECO:0000313" key="3">
    <source>
        <dbReference type="Proteomes" id="UP001642483"/>
    </source>
</evidence>
<feature type="compositionally biased region" description="Basic residues" evidence="1">
    <location>
        <begin position="7"/>
        <end position="29"/>
    </location>
</feature>
<accession>A0ABP0G9N8</accession>
<reference evidence="2 3" key="1">
    <citation type="submission" date="2024-02" db="EMBL/GenBank/DDBJ databases">
        <authorList>
            <person name="Daric V."/>
            <person name="Darras S."/>
        </authorList>
    </citation>
    <scope>NUCLEOTIDE SEQUENCE [LARGE SCALE GENOMIC DNA]</scope>
</reference>
<evidence type="ECO:0000256" key="1">
    <source>
        <dbReference type="SAM" id="MobiDB-lite"/>
    </source>
</evidence>
<feature type="region of interest" description="Disordered" evidence="1">
    <location>
        <begin position="1"/>
        <end position="94"/>
    </location>
</feature>
<gene>
    <name evidence="2" type="ORF">CVLEPA_LOCUS18837</name>
</gene>
<comment type="caution">
    <text evidence="2">The sequence shown here is derived from an EMBL/GenBank/DDBJ whole genome shotgun (WGS) entry which is preliminary data.</text>
</comment>
<feature type="compositionally biased region" description="Polar residues" evidence="1">
    <location>
        <begin position="55"/>
        <end position="94"/>
    </location>
</feature>